<evidence type="ECO:0000256" key="2">
    <source>
        <dbReference type="SAM" id="Phobius"/>
    </source>
</evidence>
<feature type="compositionally biased region" description="Pro residues" evidence="1">
    <location>
        <begin position="57"/>
        <end position="73"/>
    </location>
</feature>
<feature type="transmembrane region" description="Helical" evidence="2">
    <location>
        <begin position="127"/>
        <end position="143"/>
    </location>
</feature>
<feature type="compositionally biased region" description="Basic and acidic residues" evidence="1">
    <location>
        <begin position="102"/>
        <end position="121"/>
    </location>
</feature>
<dbReference type="Proteomes" id="UP000245166">
    <property type="component" value="Unassembled WGS sequence"/>
</dbReference>
<gene>
    <name evidence="3" type="ORF">C8046_06670</name>
</gene>
<protein>
    <submittedName>
        <fullName evidence="3">Uncharacterized protein</fullName>
    </submittedName>
</protein>
<dbReference type="AlphaFoldDB" id="A0A2U1ZTV9"/>
<keyword evidence="2" id="KW-0812">Transmembrane</keyword>
<keyword evidence="4" id="KW-1185">Reference proteome</keyword>
<proteinExistence type="predicted"/>
<feature type="compositionally biased region" description="Basic and acidic residues" evidence="1">
    <location>
        <begin position="12"/>
        <end position="25"/>
    </location>
</feature>
<evidence type="ECO:0000313" key="4">
    <source>
        <dbReference type="Proteomes" id="UP000245166"/>
    </source>
</evidence>
<evidence type="ECO:0000256" key="1">
    <source>
        <dbReference type="SAM" id="MobiDB-lite"/>
    </source>
</evidence>
<keyword evidence="2" id="KW-0472">Membrane</keyword>
<comment type="caution">
    <text evidence="3">The sequence shown here is derived from an EMBL/GenBank/DDBJ whole genome shotgun (WGS) entry which is preliminary data.</text>
</comment>
<sequence length="240" mass="25499">MVGGTDPDDQATEERVTDHEVREDEQPTTPETPGDRGADVAYPAPQEVRGAVGAPPRGVPPQQPQHQQPPQPGPQHHHNPQQPPQGSGPQQPRRPGSNPRPDGAHRTADSRAADPRPEIDKESRRDLGRYLLLVLAAVVVTMLRVPWSLAALALAAVAVVVGIRMILAARRTPRAIWNPLLVASIAMSGFVAFTSIATLVTLPAQLALQECSDRALTVSAQAACDAEFSDTLTGFLTSGG</sequence>
<reference evidence="3 4" key="1">
    <citation type="submission" date="2018-03" db="EMBL/GenBank/DDBJ databases">
        <title>Genome assembly of novel Miniimonas species PCH200.</title>
        <authorList>
            <person name="Thakur V."/>
            <person name="Kumar V."/>
            <person name="Singh D."/>
        </authorList>
    </citation>
    <scope>NUCLEOTIDE SEQUENCE [LARGE SCALE GENOMIC DNA]</scope>
    <source>
        <strain evidence="3 4">PCH200</strain>
    </source>
</reference>
<feature type="compositionally biased region" description="Acidic residues" evidence="1">
    <location>
        <begin position="1"/>
        <end position="11"/>
    </location>
</feature>
<name>A0A2U1ZTV9_9MICO</name>
<accession>A0A2U1ZTV9</accession>
<feature type="transmembrane region" description="Helical" evidence="2">
    <location>
        <begin position="149"/>
        <end position="167"/>
    </location>
</feature>
<keyword evidence="2" id="KW-1133">Transmembrane helix</keyword>
<feature type="compositionally biased region" description="Low complexity" evidence="1">
    <location>
        <begin position="84"/>
        <end position="96"/>
    </location>
</feature>
<evidence type="ECO:0000313" key="3">
    <source>
        <dbReference type="EMBL" id="PWD50380.1"/>
    </source>
</evidence>
<feature type="region of interest" description="Disordered" evidence="1">
    <location>
        <begin position="1"/>
        <end position="121"/>
    </location>
</feature>
<organism evidence="3 4">
    <name type="scientific">Serinibacter arcticus</name>
    <dbReference type="NCBI Taxonomy" id="1655435"/>
    <lineage>
        <taxon>Bacteria</taxon>
        <taxon>Bacillati</taxon>
        <taxon>Actinomycetota</taxon>
        <taxon>Actinomycetes</taxon>
        <taxon>Micrococcales</taxon>
        <taxon>Beutenbergiaceae</taxon>
        <taxon>Serinibacter</taxon>
    </lineage>
</organism>
<dbReference type="EMBL" id="PYHR01000002">
    <property type="protein sequence ID" value="PWD50380.1"/>
    <property type="molecule type" value="Genomic_DNA"/>
</dbReference>
<feature type="transmembrane region" description="Helical" evidence="2">
    <location>
        <begin position="179"/>
        <end position="202"/>
    </location>
</feature>